<evidence type="ECO:0000256" key="8">
    <source>
        <dbReference type="SAM" id="Coils"/>
    </source>
</evidence>
<dbReference type="InterPro" id="IPR059033">
    <property type="entry name" value="C144_05_dom"/>
</dbReference>
<dbReference type="PROSITE" id="PS51192">
    <property type="entry name" value="HELICASE_ATP_BIND_1"/>
    <property type="match status" value="1"/>
</dbReference>
<dbReference type="GO" id="GO:0000209">
    <property type="term" value="P:protein polyubiquitination"/>
    <property type="evidence" value="ECO:0007669"/>
    <property type="project" value="TreeGrafter"/>
</dbReference>
<dbReference type="InterPro" id="IPR001841">
    <property type="entry name" value="Znf_RING"/>
</dbReference>
<evidence type="ECO:0000256" key="2">
    <source>
        <dbReference type="ARBA" id="ARBA00022741"/>
    </source>
</evidence>
<dbReference type="EMBL" id="CDPU01000008">
    <property type="protein sequence ID" value="CEO47623.1"/>
    <property type="molecule type" value="Genomic_DNA"/>
</dbReference>
<dbReference type="SUPFAM" id="SSF52540">
    <property type="entry name" value="P-loop containing nucleoside triphosphate hydrolases"/>
    <property type="match status" value="2"/>
</dbReference>
<evidence type="ECO:0000259" key="12">
    <source>
        <dbReference type="PROSITE" id="PS51194"/>
    </source>
</evidence>
<evidence type="ECO:0000256" key="3">
    <source>
        <dbReference type="ARBA" id="ARBA00022771"/>
    </source>
</evidence>
<dbReference type="InterPro" id="IPR027417">
    <property type="entry name" value="P-loop_NTPase"/>
</dbReference>
<evidence type="ECO:0000259" key="10">
    <source>
        <dbReference type="PROSITE" id="PS50089"/>
    </source>
</evidence>
<dbReference type="GO" id="GO:0016787">
    <property type="term" value="F:hydrolase activity"/>
    <property type="evidence" value="ECO:0007669"/>
    <property type="project" value="UniProtKB-KW"/>
</dbReference>
<dbReference type="Gene3D" id="3.40.50.10810">
    <property type="entry name" value="Tandem AAA-ATPase domain"/>
    <property type="match status" value="1"/>
</dbReference>
<keyword evidence="8" id="KW-0175">Coiled coil</keyword>
<dbReference type="Pfam" id="PF00271">
    <property type="entry name" value="Helicase_C"/>
    <property type="match status" value="1"/>
</dbReference>
<dbReference type="PROSITE" id="PS50089">
    <property type="entry name" value="ZF_RING_2"/>
    <property type="match status" value="1"/>
</dbReference>
<evidence type="ECO:0000256" key="9">
    <source>
        <dbReference type="SAM" id="MobiDB-lite"/>
    </source>
</evidence>
<dbReference type="Gene3D" id="3.30.40.10">
    <property type="entry name" value="Zinc/RING finger domain, C3HC4 (zinc finger)"/>
    <property type="match status" value="1"/>
</dbReference>
<keyword evidence="2" id="KW-0547">Nucleotide-binding</keyword>
<dbReference type="GO" id="GO:0006974">
    <property type="term" value="P:DNA damage response"/>
    <property type="evidence" value="ECO:0007669"/>
    <property type="project" value="TreeGrafter"/>
</dbReference>
<evidence type="ECO:0000313" key="13">
    <source>
        <dbReference type="EMBL" id="CEO47623.1"/>
    </source>
</evidence>
<dbReference type="GO" id="GO:0061630">
    <property type="term" value="F:ubiquitin protein ligase activity"/>
    <property type="evidence" value="ECO:0007669"/>
    <property type="project" value="TreeGrafter"/>
</dbReference>
<dbReference type="InterPro" id="IPR038718">
    <property type="entry name" value="SNF2-like_sf"/>
</dbReference>
<keyword evidence="6" id="KW-0067">ATP-binding</keyword>
<dbReference type="InterPro" id="IPR017907">
    <property type="entry name" value="Znf_RING_CS"/>
</dbReference>
<reference evidence="13" key="1">
    <citation type="submission" date="2015-01" db="EMBL/GenBank/DDBJ databases">
        <authorList>
            <person name="Durling Mikael"/>
        </authorList>
    </citation>
    <scope>NUCLEOTIDE SEQUENCE</scope>
</reference>
<feature type="compositionally biased region" description="Acidic residues" evidence="9">
    <location>
        <begin position="730"/>
        <end position="741"/>
    </location>
</feature>
<evidence type="ECO:0000256" key="7">
    <source>
        <dbReference type="PROSITE-ProRule" id="PRU00175"/>
    </source>
</evidence>
<feature type="region of interest" description="Disordered" evidence="9">
    <location>
        <begin position="1210"/>
        <end position="1232"/>
    </location>
</feature>
<dbReference type="InterPro" id="IPR013083">
    <property type="entry name" value="Znf_RING/FYVE/PHD"/>
</dbReference>
<dbReference type="PROSITE" id="PS51194">
    <property type="entry name" value="HELICASE_CTER"/>
    <property type="match status" value="1"/>
</dbReference>
<dbReference type="InterPro" id="IPR001650">
    <property type="entry name" value="Helicase_C-like"/>
</dbReference>
<dbReference type="InterPro" id="IPR052583">
    <property type="entry name" value="ATP-helicase/E3_Ub-Ligase"/>
</dbReference>
<dbReference type="InterPro" id="IPR014001">
    <property type="entry name" value="Helicase_ATP-bd"/>
</dbReference>
<keyword evidence="3 7" id="KW-0863">Zinc-finger</keyword>
<dbReference type="FunFam" id="3.40.50.300:FF:001870">
    <property type="entry name" value="SNF2 family helicase/ATPase, putative"/>
    <property type="match status" value="1"/>
</dbReference>
<dbReference type="Pfam" id="PF00176">
    <property type="entry name" value="SNF2-rel_dom"/>
    <property type="match status" value="1"/>
</dbReference>
<dbReference type="InterPro" id="IPR049730">
    <property type="entry name" value="SNF2/RAD54-like_C"/>
</dbReference>
<accession>A0A0B7JRH7</accession>
<dbReference type="GO" id="GO:0008270">
    <property type="term" value="F:zinc ion binding"/>
    <property type="evidence" value="ECO:0007669"/>
    <property type="project" value="UniProtKB-KW"/>
</dbReference>
<dbReference type="CDD" id="cd18793">
    <property type="entry name" value="SF2_C_SNF"/>
    <property type="match status" value="1"/>
</dbReference>
<dbReference type="Gene3D" id="3.40.50.300">
    <property type="entry name" value="P-loop containing nucleotide triphosphate hydrolases"/>
    <property type="match status" value="1"/>
</dbReference>
<feature type="compositionally biased region" description="Basic and acidic residues" evidence="9">
    <location>
        <begin position="712"/>
        <end position="721"/>
    </location>
</feature>
<name>A0A0B7JRH7_BIOOC</name>
<dbReference type="PANTHER" id="PTHR45865:SF1">
    <property type="entry name" value="E3 UBIQUITIN-PROTEIN LIGASE SHPRH"/>
    <property type="match status" value="1"/>
</dbReference>
<evidence type="ECO:0000259" key="11">
    <source>
        <dbReference type="PROSITE" id="PS51192"/>
    </source>
</evidence>
<proteinExistence type="predicted"/>
<organism evidence="13">
    <name type="scientific">Bionectria ochroleuca</name>
    <name type="common">Gliocladium roseum</name>
    <dbReference type="NCBI Taxonomy" id="29856"/>
    <lineage>
        <taxon>Eukaryota</taxon>
        <taxon>Fungi</taxon>
        <taxon>Dikarya</taxon>
        <taxon>Ascomycota</taxon>
        <taxon>Pezizomycotina</taxon>
        <taxon>Sordariomycetes</taxon>
        <taxon>Hypocreomycetidae</taxon>
        <taxon>Hypocreales</taxon>
        <taxon>Bionectriaceae</taxon>
        <taxon>Clonostachys</taxon>
    </lineage>
</organism>
<dbReference type="SMART" id="SM00184">
    <property type="entry name" value="RING"/>
    <property type="match status" value="1"/>
</dbReference>
<keyword evidence="5" id="KW-0862">Zinc</keyword>
<feature type="domain" description="RING-type" evidence="10">
    <location>
        <begin position="1148"/>
        <end position="1186"/>
    </location>
</feature>
<evidence type="ECO:0008006" key="14">
    <source>
        <dbReference type="Google" id="ProtNLM"/>
    </source>
</evidence>
<dbReference type="PROSITE" id="PS00518">
    <property type="entry name" value="ZF_RING_1"/>
    <property type="match status" value="1"/>
</dbReference>
<feature type="region of interest" description="Disordered" evidence="9">
    <location>
        <begin position="712"/>
        <end position="746"/>
    </location>
</feature>
<dbReference type="SUPFAM" id="SSF57850">
    <property type="entry name" value="RING/U-box"/>
    <property type="match status" value="1"/>
</dbReference>
<evidence type="ECO:0000256" key="6">
    <source>
        <dbReference type="ARBA" id="ARBA00022840"/>
    </source>
</evidence>
<gene>
    <name evidence="13" type="ORF">BN869_000003678_1</name>
</gene>
<protein>
    <recommendedName>
        <fullName evidence="14">RING-type domain-containing protein</fullName>
    </recommendedName>
</protein>
<feature type="domain" description="Helicase ATP-binding" evidence="11">
    <location>
        <begin position="315"/>
        <end position="514"/>
    </location>
</feature>
<dbReference type="PANTHER" id="PTHR45865">
    <property type="entry name" value="E3 UBIQUITIN-PROTEIN LIGASE SHPRH FAMILY MEMBER"/>
    <property type="match status" value="1"/>
</dbReference>
<evidence type="ECO:0000256" key="4">
    <source>
        <dbReference type="ARBA" id="ARBA00022801"/>
    </source>
</evidence>
<evidence type="ECO:0000256" key="5">
    <source>
        <dbReference type="ARBA" id="ARBA00022833"/>
    </source>
</evidence>
<keyword evidence="1" id="KW-0479">Metal-binding</keyword>
<dbReference type="Pfam" id="PF26021">
    <property type="entry name" value="Ferritin_C144_05"/>
    <property type="match status" value="2"/>
</dbReference>
<dbReference type="InterPro" id="IPR000330">
    <property type="entry name" value="SNF2_N"/>
</dbReference>
<evidence type="ECO:0000256" key="1">
    <source>
        <dbReference type="ARBA" id="ARBA00022723"/>
    </source>
</evidence>
<feature type="compositionally biased region" description="Polar residues" evidence="9">
    <location>
        <begin position="1219"/>
        <end position="1232"/>
    </location>
</feature>
<dbReference type="CDD" id="cd18070">
    <property type="entry name" value="DEXQc_SHPRH"/>
    <property type="match status" value="1"/>
</dbReference>
<feature type="domain" description="Helicase C-terminal" evidence="12">
    <location>
        <begin position="1264"/>
        <end position="1417"/>
    </location>
</feature>
<dbReference type="SMART" id="SM00487">
    <property type="entry name" value="DEXDc"/>
    <property type="match status" value="1"/>
</dbReference>
<dbReference type="GO" id="GO:0005634">
    <property type="term" value="C:nucleus"/>
    <property type="evidence" value="ECO:0007669"/>
    <property type="project" value="TreeGrafter"/>
</dbReference>
<feature type="coiled-coil region" evidence="8">
    <location>
        <begin position="859"/>
        <end position="886"/>
    </location>
</feature>
<dbReference type="Pfam" id="PF13923">
    <property type="entry name" value="zf-C3HC4_2"/>
    <property type="match status" value="1"/>
</dbReference>
<keyword evidence="4" id="KW-0378">Hydrolase</keyword>
<dbReference type="GO" id="GO:0005524">
    <property type="term" value="F:ATP binding"/>
    <property type="evidence" value="ECO:0007669"/>
    <property type="project" value="InterPro"/>
</dbReference>
<sequence length="1477" mass="166800">MARTKQWPSGLPLLLRESDIDDVSFSESLFEYIYSLPSLSDSESTNTAPKSKRRKVDPLPVPFCHAARGHMEFSRPCTQNASKPTTIARKAIDHFLSFSLEINEQSNSLILKSRPPHRLGSFISVFSLSSSEMSPDVAQIIHLGGDRNGAAGTIWYNIDITVERRDSMATMRLDLDLYWNVTPSPLNGLRTSVHRQASQILIDTFFPASGSPESASYPMDFYEAAYVPPVQDGTNIPLEIPGLEATLYPYQARSLEWLLAREGVQWSEKNGISLLAQDFPAPISNLSRRVQDLDGKDFFLNDVFHTICLDNSPFQQVERRTKGGILAEEMGLGKTLEILGLISLHRLPESLPDGSEDPNPPVIPSGATLIVTPESLRQQWISEISRHAPGLRCEFYKGRKREGEDEEEMVQRLKSCDIVVTTYSVLSAELHFTSDAPERSRRQERKYQRPKSPLVKILWWRLCLDEAQMIENGISQAAKVSQVIPRVNAWGITGTPVKDSVQDLFGLLMFLRYAPLDSASQAWRAVLTQHKSAFQKLFNTIAIRHTKALVRHEISLPPQQRFAISVPFTAVEEQHYQSMFKEMAEACGLDTQGQPVLDEWTPEDYVEEMRTWLNRLRQTALHPEVGVYGRRVLGQNKTKPMRTVEEVLDAMLEQSENSLRSEERALLLNKLTRGQLFENGPRVKEALSIWKEVRASTEELVYNARSELRNMLKRNTEDKGKPSRGIQNPEDPDDSEDEETAIGEHRGQLGECRRKLRSALELHHRAVFFCANAYFQIRDNKEMTEPDSDEYNELKKLEDGGYDTAKEIRREILSESHRKTMRLMKKLSHKGSGQDFAEIPELTVRPERGLESSRVIDELELLYGELNEQANIIDEWREEVVQLLLKSLVDEEDEVETTGEELGESAKIQDYLMVYVQVLRAAIADRQDAMSGQTNELVKYETQTSIRLAKNGEGPAPELLLKLMQDRAEIKPQSAIMSMRGAISEFRSLTSRLSNDKLKAERVAADHVAAIRQLNPTTQANELRNLTSRLNNEKVKIERILAEQSIASRQLQATQTALSQQHKISSSLESEIDTFTATMNARLEYYRQLQFVSDSVLPYDGQKTEEALARIIKTEEEITQKVASAEGKHRYLLYLKEAGSKSNEPRMCVICQTTFETGVLTVCGHQFCKACMMMWFKAHRNCPVCKRHLNVSQLHDITIKPQSLKIHNDGQGVADPGVSGTSHPSNGVSDQQQTTIYSSFNSEKLAEIKNIELDGPSYTSKVDTLVRHLLWLRESDPGAKSIIFSQYKDFLGILATAFKRFRIGYASIDSHGGTTRFKEDPAIEVFLLHARAHSSGLNLVNANHVFLCEPLVNTALELQAIARVDRIGQQHKTTVWLYITAGTVEESIYNLSVKRRLEHMGKTAKGKETQEELMDAKLEAANTLELEQAALSKLMSKDKTAGEVVPSSDLWECLFGNITQKEPDEEMVQQGEAPGKI</sequence>